<name>L9JQL7_TUPCH</name>
<dbReference type="InParanoid" id="L9JQL7"/>
<proteinExistence type="predicted"/>
<accession>L9JQL7</accession>
<gene>
    <name evidence="2" type="ORF">TREES_T100017979</name>
</gene>
<dbReference type="EMBL" id="KB320953">
    <property type="protein sequence ID" value="ELW52811.1"/>
    <property type="molecule type" value="Genomic_DNA"/>
</dbReference>
<feature type="region of interest" description="Disordered" evidence="1">
    <location>
        <begin position="1"/>
        <end position="84"/>
    </location>
</feature>
<feature type="compositionally biased region" description="Gly residues" evidence="1">
    <location>
        <begin position="38"/>
        <end position="51"/>
    </location>
</feature>
<sequence>MLEGCKKSEENWRTAGSSGTTDVGWALQRRGQEQSGVSEGGKAAGVLGEGRNGAFPGQDIHLRKKRRNSEKKYSGVCQDRETWN</sequence>
<protein>
    <submittedName>
        <fullName evidence="2">Uncharacterized protein</fullName>
    </submittedName>
</protein>
<keyword evidence="3" id="KW-1185">Reference proteome</keyword>
<evidence type="ECO:0000313" key="2">
    <source>
        <dbReference type="EMBL" id="ELW52811.1"/>
    </source>
</evidence>
<reference evidence="3" key="2">
    <citation type="journal article" date="2013" name="Nat. Commun.">
        <title>Genome of the Chinese tree shrew.</title>
        <authorList>
            <person name="Fan Y."/>
            <person name="Huang Z.Y."/>
            <person name="Cao C.C."/>
            <person name="Chen C.S."/>
            <person name="Chen Y.X."/>
            <person name="Fan D.D."/>
            <person name="He J."/>
            <person name="Hou H.L."/>
            <person name="Hu L."/>
            <person name="Hu X.T."/>
            <person name="Jiang X.T."/>
            <person name="Lai R."/>
            <person name="Lang Y.S."/>
            <person name="Liang B."/>
            <person name="Liao S.G."/>
            <person name="Mu D."/>
            <person name="Ma Y.Y."/>
            <person name="Niu Y.Y."/>
            <person name="Sun X.Q."/>
            <person name="Xia J.Q."/>
            <person name="Xiao J."/>
            <person name="Xiong Z.Q."/>
            <person name="Xu L."/>
            <person name="Yang L."/>
            <person name="Zhang Y."/>
            <person name="Zhao W."/>
            <person name="Zhao X.D."/>
            <person name="Zheng Y.T."/>
            <person name="Zhou J.M."/>
            <person name="Zhu Y.B."/>
            <person name="Zhang G.J."/>
            <person name="Wang J."/>
            <person name="Yao Y.G."/>
        </authorList>
    </citation>
    <scope>NUCLEOTIDE SEQUENCE [LARGE SCALE GENOMIC DNA]</scope>
</reference>
<organism evidence="2 3">
    <name type="scientific">Tupaia chinensis</name>
    <name type="common">Chinese tree shrew</name>
    <name type="synonym">Tupaia belangeri chinensis</name>
    <dbReference type="NCBI Taxonomy" id="246437"/>
    <lineage>
        <taxon>Eukaryota</taxon>
        <taxon>Metazoa</taxon>
        <taxon>Chordata</taxon>
        <taxon>Craniata</taxon>
        <taxon>Vertebrata</taxon>
        <taxon>Euteleostomi</taxon>
        <taxon>Mammalia</taxon>
        <taxon>Eutheria</taxon>
        <taxon>Euarchontoglires</taxon>
        <taxon>Scandentia</taxon>
        <taxon>Tupaiidae</taxon>
        <taxon>Tupaia</taxon>
    </lineage>
</organism>
<evidence type="ECO:0000313" key="3">
    <source>
        <dbReference type="Proteomes" id="UP000011518"/>
    </source>
</evidence>
<evidence type="ECO:0000256" key="1">
    <source>
        <dbReference type="SAM" id="MobiDB-lite"/>
    </source>
</evidence>
<dbReference type="AlphaFoldDB" id="L9JQL7"/>
<reference evidence="3" key="1">
    <citation type="submission" date="2012-07" db="EMBL/GenBank/DDBJ databases">
        <title>Genome of the Chinese tree shrew, a rising model animal genetically related to primates.</title>
        <authorList>
            <person name="Zhang G."/>
            <person name="Fan Y."/>
            <person name="Yao Y."/>
            <person name="Huang Z."/>
        </authorList>
    </citation>
    <scope>NUCLEOTIDE SEQUENCE [LARGE SCALE GENOMIC DNA]</scope>
</reference>
<feature type="compositionally biased region" description="Basic and acidic residues" evidence="1">
    <location>
        <begin position="70"/>
        <end position="84"/>
    </location>
</feature>
<dbReference type="Proteomes" id="UP000011518">
    <property type="component" value="Unassembled WGS sequence"/>
</dbReference>
<feature type="compositionally biased region" description="Basic and acidic residues" evidence="1">
    <location>
        <begin position="1"/>
        <end position="12"/>
    </location>
</feature>